<organism evidence="2">
    <name type="scientific">uncultured bacterium A1Q1_fos_25</name>
    <dbReference type="NCBI Taxonomy" id="1256569"/>
    <lineage>
        <taxon>Bacteria</taxon>
        <taxon>environmental samples</taxon>
    </lineage>
</organism>
<dbReference type="EMBL" id="JX649887">
    <property type="protein sequence ID" value="AGC71955.1"/>
    <property type="molecule type" value="Genomic_DNA"/>
</dbReference>
<feature type="region of interest" description="Disordered" evidence="1">
    <location>
        <begin position="275"/>
        <end position="298"/>
    </location>
</feature>
<evidence type="ECO:0000256" key="1">
    <source>
        <dbReference type="SAM" id="MobiDB-lite"/>
    </source>
</evidence>
<proteinExistence type="predicted"/>
<evidence type="ECO:0000313" key="2">
    <source>
        <dbReference type="EMBL" id="AGC71955.1"/>
    </source>
</evidence>
<dbReference type="AlphaFoldDB" id="L7W0F3"/>
<name>L7W0F3_9BACT</name>
<protein>
    <submittedName>
        <fullName evidence="2">Uncharacterized protein</fullName>
    </submittedName>
</protein>
<reference evidence="2" key="1">
    <citation type="submission" date="2012-09" db="EMBL/GenBank/DDBJ databases">
        <title>Metagenomic Characterization of a Microbial Community in Wastewater Detects High Levels of Antibiotic Resistance.</title>
        <authorList>
            <person name="Abrams M."/>
            <person name="Caldwell A."/>
            <person name="Vandaei E."/>
            <person name="Lee W."/>
            <person name="Perrott J."/>
            <person name="Khan S.Y."/>
            <person name="Ta J."/>
            <person name="Romero D."/>
            <person name="Nguyen V."/>
            <person name="Pourmand N."/>
            <person name="Ouverney C.C."/>
        </authorList>
    </citation>
    <scope>NUCLEOTIDE SEQUENCE</scope>
</reference>
<sequence>MNSDELRTAGANLREFVEMRGGKWDASMFDALGREVAHLSEAEFYGALQRCKAELRFPPLPVDITDRCPSLAVQGADEAWVTIGSSSERDTVVCTDLTLAAWGEVAAEPDPTARRMAFRKSYERLASAYKTAGRRPQVTVSLGTDPHGRIEPVKRAVQSGLLPVAEGRRLLGLPEPADGNQKLLPAPPKPIPQGVELTDADREYIASWQSRAATPSEAEIRHRLGPYAAEKMRLFMLTGQTAKTYASGCMTCGCEIPEDVTHCRQCAPVHRKRCEERQRKADEQNQRERVALDRMRAG</sequence>
<accession>L7W0F3</accession>